<evidence type="ECO:0000256" key="1">
    <source>
        <dbReference type="SAM" id="MobiDB-lite"/>
    </source>
</evidence>
<dbReference type="PANTHER" id="PTHR37012">
    <property type="entry name" value="B-ZIP TRANSCRIPTION FACTOR (EUROFUNG)-RELATED"/>
    <property type="match status" value="1"/>
</dbReference>
<dbReference type="RefSeq" id="XP_031940045.1">
    <property type="nucleotide sequence ID" value="XM_032084897.1"/>
</dbReference>
<dbReference type="Proteomes" id="UP000325579">
    <property type="component" value="Unassembled WGS sequence"/>
</dbReference>
<gene>
    <name evidence="2" type="ORF">BDV37DRAFT_272588</name>
</gene>
<protein>
    <recommendedName>
        <fullName evidence="4">BZIP domain-containing protein</fullName>
    </recommendedName>
</protein>
<sequence>MCLVPKDAPPPSLGHSVDYYSKHMMASNPNPQPKKRESRAGTRKVTSLSAEQLERKRANDREAQRTIRQRTKEHIERLEHQVAELKSKGEQYDHVVRRNTALENEIRALKQQLALVRSGQAYSSPGEGSYNTPSGPVLPSQFTEPLSVNPVSRTPSALSTSSQVSVVPDWQQYGSTGSPSICESSDADYTNRVEPFIFEGQLQTSNPMPVAAPQASFNTPTGHPAEPGFHSYSHLYPGGGPNQVRRGEHPHNPQHVQCATSQRSMSVPTIPSERELRGYPVIHAAQQNRSVAHLTEMINDDNYRTIYVTKFCNEYVLCCSEWLLGMHDTSNTY</sequence>
<dbReference type="InterPro" id="IPR046347">
    <property type="entry name" value="bZIP_sf"/>
</dbReference>
<evidence type="ECO:0000313" key="2">
    <source>
        <dbReference type="EMBL" id="KAE8402726.1"/>
    </source>
</evidence>
<dbReference type="Gene3D" id="1.20.5.170">
    <property type="match status" value="1"/>
</dbReference>
<evidence type="ECO:0008006" key="4">
    <source>
        <dbReference type="Google" id="ProtNLM"/>
    </source>
</evidence>
<feature type="region of interest" description="Disordered" evidence="1">
    <location>
        <begin position="23"/>
        <end position="64"/>
    </location>
</feature>
<proteinExistence type="predicted"/>
<dbReference type="OrthoDB" id="3535998at2759"/>
<feature type="compositionally biased region" description="Basic and acidic residues" evidence="1">
    <location>
        <begin position="52"/>
        <end position="64"/>
    </location>
</feature>
<accession>A0A5N7D8H5</accession>
<dbReference type="PANTHER" id="PTHR37012:SF2">
    <property type="entry name" value="BZIP DOMAIN-CONTAINING PROTEIN-RELATED"/>
    <property type="match status" value="1"/>
</dbReference>
<evidence type="ECO:0000313" key="3">
    <source>
        <dbReference type="Proteomes" id="UP000325579"/>
    </source>
</evidence>
<name>A0A5N7D8H5_9EURO</name>
<dbReference type="GO" id="GO:0003700">
    <property type="term" value="F:DNA-binding transcription factor activity"/>
    <property type="evidence" value="ECO:0007669"/>
    <property type="project" value="InterPro"/>
</dbReference>
<keyword evidence="3" id="KW-1185">Reference proteome</keyword>
<dbReference type="AlphaFoldDB" id="A0A5N7D8H5"/>
<dbReference type="FunFam" id="1.20.5.170:FF:000093">
    <property type="entry name" value="BZIP transcription factor (Eurofung)"/>
    <property type="match status" value="1"/>
</dbReference>
<reference evidence="2 3" key="1">
    <citation type="submission" date="2019-04" db="EMBL/GenBank/DDBJ databases">
        <authorList>
            <consortium name="DOE Joint Genome Institute"/>
            <person name="Mondo S."/>
            <person name="Kjaerbolling I."/>
            <person name="Vesth T."/>
            <person name="Frisvad J.C."/>
            <person name="Nybo J.L."/>
            <person name="Theobald S."/>
            <person name="Kildgaard S."/>
            <person name="Isbrandt T."/>
            <person name="Kuo A."/>
            <person name="Sato A."/>
            <person name="Lyhne E.K."/>
            <person name="Kogle M.E."/>
            <person name="Wiebenga A."/>
            <person name="Kun R.S."/>
            <person name="Lubbers R.J."/>
            <person name="Makela M.R."/>
            <person name="Barry K."/>
            <person name="Chovatia M."/>
            <person name="Clum A."/>
            <person name="Daum C."/>
            <person name="Haridas S."/>
            <person name="He G."/>
            <person name="LaButti K."/>
            <person name="Lipzen A."/>
            <person name="Riley R."/>
            <person name="Salamov A."/>
            <person name="Simmons B.A."/>
            <person name="Magnuson J.K."/>
            <person name="Henrissat B."/>
            <person name="Mortensen U.H."/>
            <person name="Larsen T.O."/>
            <person name="Devries R.P."/>
            <person name="Grigoriev I.V."/>
            <person name="Machida M."/>
            <person name="Baker S.E."/>
            <person name="Andersen M.R."/>
            <person name="Cantor M.N."/>
            <person name="Hua S.X."/>
        </authorList>
    </citation>
    <scope>NUCLEOTIDE SEQUENCE [LARGE SCALE GENOMIC DNA]</scope>
    <source>
        <strain evidence="2 3">CBS 119388</strain>
    </source>
</reference>
<dbReference type="EMBL" id="ML736784">
    <property type="protein sequence ID" value="KAE8402726.1"/>
    <property type="molecule type" value="Genomic_DNA"/>
</dbReference>
<dbReference type="CDD" id="cd14688">
    <property type="entry name" value="bZIP_YAP"/>
    <property type="match status" value="1"/>
</dbReference>
<organism evidence="2 3">
    <name type="scientific">Aspergillus pseudonomiae</name>
    <dbReference type="NCBI Taxonomy" id="1506151"/>
    <lineage>
        <taxon>Eukaryota</taxon>
        <taxon>Fungi</taxon>
        <taxon>Dikarya</taxon>
        <taxon>Ascomycota</taxon>
        <taxon>Pezizomycotina</taxon>
        <taxon>Eurotiomycetes</taxon>
        <taxon>Eurotiomycetidae</taxon>
        <taxon>Eurotiales</taxon>
        <taxon>Aspergillaceae</taxon>
        <taxon>Aspergillus</taxon>
        <taxon>Aspergillus subgen. Circumdati</taxon>
    </lineage>
</organism>
<dbReference type="GeneID" id="43669588"/>
<dbReference type="SUPFAM" id="SSF57959">
    <property type="entry name" value="Leucine zipper domain"/>
    <property type="match status" value="1"/>
</dbReference>